<sequence>MESALHRFVRLLRLFGMRISVSEATDAMRCASQPGMLTSKEVLRDALKVALVKDRRDEEIFDEVFAAFFALTSVVPGADEHEHSHEHDDLSDTGDLQSFTASEEPSETPQQGHTHAKPVDIRDYFDQKDLAQQYNLHQESNKIDLASMTDEILFSQDSATGGASSVPSVQLETERLHNAGVPGKLADHTGHRIDTELSVAEEQTLLDWLAGGEETDEEAGSPRQPVAGILENLPELIKRHLAKLAELESNVESREISTGRIDRVDEQERQELEESLRRIANSLHGALTSRRRNTPRGRVHPARTMRRNMRYDGVPFRPVTITRAEDKPRLVVLADVSLSVRATARFTLHLVHGLQSLFSQVRSFAFVDEPVEITELFADHPLERALGLVFDGLPQGGVLDVDGNSNYGSTFGLFLDEHGTALNRRTTLLVLGDGRGNGNDPNVEAFEEITRRVRETIWLTPEPRYSWSLGKCDLPLYAEHCDRVRVVRDLSGLQRAAETMAMEVTGR</sequence>
<keyword evidence="3" id="KW-1185">Reference proteome</keyword>
<feature type="region of interest" description="Disordered" evidence="1">
    <location>
        <begin position="79"/>
        <end position="118"/>
    </location>
</feature>
<evidence type="ECO:0000313" key="2">
    <source>
        <dbReference type="EMBL" id="KEI45536.1"/>
    </source>
</evidence>
<dbReference type="PANTHER" id="PTHR39338">
    <property type="entry name" value="BLL5662 PROTEIN-RELATED"/>
    <property type="match status" value="1"/>
</dbReference>
<dbReference type="AlphaFoldDB" id="A0A073B1W2"/>
<reference evidence="2 3" key="1">
    <citation type="submission" date="2014-06" db="EMBL/GenBank/DDBJ databases">
        <title>Saccharopolyspora rectivirgula DSM-43113 Genome sequencing.</title>
        <authorList>
            <person name="Barrera C."/>
            <person name="Millon L."/>
            <person name="Rognon B."/>
            <person name="Zaugg C."/>
            <person name="Monod M."/>
        </authorList>
    </citation>
    <scope>NUCLEOTIDE SEQUENCE [LARGE SCALE GENOMIC DNA]</scope>
    <source>
        <strain evidence="2 3">DSM 43113</strain>
    </source>
</reference>
<dbReference type="EMBL" id="JNVU01000012">
    <property type="protein sequence ID" value="KEI45536.1"/>
    <property type="molecule type" value="Genomic_DNA"/>
</dbReference>
<dbReference type="Proteomes" id="UP000031419">
    <property type="component" value="Unassembled WGS sequence"/>
</dbReference>
<evidence type="ECO:0000313" key="3">
    <source>
        <dbReference type="Proteomes" id="UP000031419"/>
    </source>
</evidence>
<evidence type="ECO:0000256" key="1">
    <source>
        <dbReference type="SAM" id="MobiDB-lite"/>
    </source>
</evidence>
<protein>
    <submittedName>
        <fullName evidence="2">von Willebrand factor A</fullName>
    </submittedName>
</protein>
<organism evidence="2 3">
    <name type="scientific">Saccharopolyspora rectivirgula</name>
    <dbReference type="NCBI Taxonomy" id="28042"/>
    <lineage>
        <taxon>Bacteria</taxon>
        <taxon>Bacillati</taxon>
        <taxon>Actinomycetota</taxon>
        <taxon>Actinomycetes</taxon>
        <taxon>Pseudonocardiales</taxon>
        <taxon>Pseudonocardiaceae</taxon>
        <taxon>Saccharopolyspora</taxon>
    </lineage>
</organism>
<dbReference type="OrthoDB" id="5174525at2"/>
<proteinExistence type="predicted"/>
<accession>A0A073B1W2</accession>
<feature type="compositionally biased region" description="Polar residues" evidence="1">
    <location>
        <begin position="94"/>
        <end position="113"/>
    </location>
</feature>
<name>A0A073B1W2_9PSEU</name>
<dbReference type="Pfam" id="PF05762">
    <property type="entry name" value="VWA_CoxE"/>
    <property type="match status" value="1"/>
</dbReference>
<gene>
    <name evidence="2" type="ORF">GU90_03600</name>
</gene>
<comment type="caution">
    <text evidence="2">The sequence shown here is derived from an EMBL/GenBank/DDBJ whole genome shotgun (WGS) entry which is preliminary data.</text>
</comment>
<dbReference type="eggNOG" id="COG3552">
    <property type="taxonomic scope" value="Bacteria"/>
</dbReference>
<dbReference type="STRING" id="28042.GU90_03600"/>
<dbReference type="PANTHER" id="PTHR39338:SF5">
    <property type="entry name" value="BLR6139 PROTEIN"/>
    <property type="match status" value="1"/>
</dbReference>
<dbReference type="RefSeq" id="WP_037342716.1">
    <property type="nucleotide sequence ID" value="NZ_JNVU01000012.1"/>
</dbReference>
<feature type="compositionally biased region" description="Basic and acidic residues" evidence="1">
    <location>
        <begin position="79"/>
        <end position="90"/>
    </location>
</feature>
<dbReference type="InterPro" id="IPR008912">
    <property type="entry name" value="Uncharacterised_CoxE"/>
</dbReference>